<gene>
    <name evidence="4" type="ORF">GCG54_00012722</name>
</gene>
<organism evidence="4 5">
    <name type="scientific">Colletotrichum gloeosporioides</name>
    <name type="common">Anthracnose fungus</name>
    <name type="synonym">Glomerella cingulata</name>
    <dbReference type="NCBI Taxonomy" id="474922"/>
    <lineage>
        <taxon>Eukaryota</taxon>
        <taxon>Fungi</taxon>
        <taxon>Dikarya</taxon>
        <taxon>Ascomycota</taxon>
        <taxon>Pezizomycotina</taxon>
        <taxon>Sordariomycetes</taxon>
        <taxon>Hypocreomycetidae</taxon>
        <taxon>Glomerellales</taxon>
        <taxon>Glomerellaceae</taxon>
        <taxon>Colletotrichum</taxon>
        <taxon>Colletotrichum gloeosporioides species complex</taxon>
    </lineage>
</organism>
<evidence type="ECO:0000256" key="1">
    <source>
        <dbReference type="SAM" id="MobiDB-lite"/>
    </source>
</evidence>
<sequence length="410" mass="43827">MSRYILTVIAAAGLALAKTDIEGCTSFTSTVTVRTEIGYGNTYETVIWYVPDTLEICRGVDCGGGRAPPRKVPGCPMYSGTETVTASFLSTDPAAPVSTVLTVTPTKTSTVALVTVTTTGRTASGAAESGASGTGASASATGGSLEATTASTTSHTKMSKPTVILVHGAWHSPAHYREFLDILEKKGYPCVCPSLPSGGNPSPENPPEADVRCIRETIQKVADQGKEIIGIAHSYGGIIATEAFAGFGVKTRATVGKAGGVKWLVYCCAFIMEGNETMYDIAPPELLPWQTVEGSLICFTQGYDMGALFYSDLSKEDQQKWAALMTRFPKACAKYATKRKAYEGIDTTYIYCEEDALFSVVAQRILVGRVRERGFEIKEESLPAGHFPMLSMPDRLAEIIFKLPLRGSKL</sequence>
<dbReference type="GeneID" id="69019840"/>
<dbReference type="InterPro" id="IPR052897">
    <property type="entry name" value="Sec-Metab_Biosynth_Hydrolase"/>
</dbReference>
<keyword evidence="2" id="KW-0732">Signal</keyword>
<comment type="caution">
    <text evidence="4">The sequence shown here is derived from an EMBL/GenBank/DDBJ whole genome shotgun (WGS) entry which is preliminary data.</text>
</comment>
<dbReference type="Pfam" id="PF12697">
    <property type="entry name" value="Abhydrolase_6"/>
    <property type="match status" value="1"/>
</dbReference>
<dbReference type="InterPro" id="IPR029058">
    <property type="entry name" value="AB_hydrolase_fold"/>
</dbReference>
<dbReference type="EMBL" id="WVTB01000016">
    <property type="protein sequence ID" value="KAF3809442.1"/>
    <property type="molecule type" value="Genomic_DNA"/>
</dbReference>
<feature type="compositionally biased region" description="Low complexity" evidence="1">
    <location>
        <begin position="122"/>
        <end position="154"/>
    </location>
</feature>
<feature type="chain" id="PRO_5034687566" description="AB hydrolase-1 domain-containing protein" evidence="2">
    <location>
        <begin position="18"/>
        <end position="410"/>
    </location>
</feature>
<dbReference type="PANTHER" id="PTHR37017">
    <property type="entry name" value="AB HYDROLASE-1 DOMAIN-CONTAINING PROTEIN-RELATED"/>
    <property type="match status" value="1"/>
</dbReference>
<dbReference type="Gene3D" id="3.40.50.1820">
    <property type="entry name" value="alpha/beta hydrolase"/>
    <property type="match status" value="1"/>
</dbReference>
<feature type="domain" description="AB hydrolase-1" evidence="3">
    <location>
        <begin position="163"/>
        <end position="398"/>
    </location>
</feature>
<evidence type="ECO:0000313" key="5">
    <source>
        <dbReference type="Proteomes" id="UP000613401"/>
    </source>
</evidence>
<reference evidence="4" key="1">
    <citation type="journal article" date="2020" name="Phytopathology">
        <title>Genome sequence and comparative analysis of Colletotrichum gloeosporioides isolated from Liriodendron leaves.</title>
        <authorList>
            <person name="Fu F.F."/>
            <person name="Hao Z."/>
            <person name="Wang P."/>
            <person name="Lu Y."/>
            <person name="Xue L.J."/>
            <person name="Wei G."/>
            <person name="Tian Y."/>
            <person name="Baishi H."/>
            <person name="Xu H."/>
            <person name="Shi J."/>
            <person name="Cheng T."/>
            <person name="Wang G."/>
            <person name="Yi Y."/>
            <person name="Chen J."/>
        </authorList>
    </citation>
    <scope>NUCLEOTIDE SEQUENCE</scope>
    <source>
        <strain evidence="4">Lc1</strain>
    </source>
</reference>
<evidence type="ECO:0000313" key="4">
    <source>
        <dbReference type="EMBL" id="KAF3809442.1"/>
    </source>
</evidence>
<name>A0A8H4CTC9_COLGL</name>
<dbReference type="RefSeq" id="XP_045268601.1">
    <property type="nucleotide sequence ID" value="XM_045412595.1"/>
</dbReference>
<protein>
    <recommendedName>
        <fullName evidence="3">AB hydrolase-1 domain-containing protein</fullName>
    </recommendedName>
</protein>
<dbReference type="SUPFAM" id="SSF53474">
    <property type="entry name" value="alpha/beta-Hydrolases"/>
    <property type="match status" value="1"/>
</dbReference>
<accession>A0A8H4CTC9</accession>
<proteinExistence type="predicted"/>
<dbReference type="Proteomes" id="UP000613401">
    <property type="component" value="Unassembled WGS sequence"/>
</dbReference>
<dbReference type="InterPro" id="IPR000073">
    <property type="entry name" value="AB_hydrolase_1"/>
</dbReference>
<keyword evidence="5" id="KW-1185">Reference proteome</keyword>
<reference evidence="4" key="2">
    <citation type="submission" date="2020-03" db="EMBL/GenBank/DDBJ databases">
        <authorList>
            <person name="Fu F.-F."/>
            <person name="Chen J."/>
        </authorList>
    </citation>
    <scope>NUCLEOTIDE SEQUENCE</scope>
    <source>
        <strain evidence="4">Lc1</strain>
    </source>
</reference>
<feature type="signal peptide" evidence="2">
    <location>
        <begin position="1"/>
        <end position="17"/>
    </location>
</feature>
<feature type="region of interest" description="Disordered" evidence="1">
    <location>
        <begin position="122"/>
        <end position="156"/>
    </location>
</feature>
<evidence type="ECO:0000259" key="3">
    <source>
        <dbReference type="Pfam" id="PF12697"/>
    </source>
</evidence>
<evidence type="ECO:0000256" key="2">
    <source>
        <dbReference type="SAM" id="SignalP"/>
    </source>
</evidence>
<dbReference type="AlphaFoldDB" id="A0A8H4CTC9"/>
<dbReference type="PANTHER" id="PTHR37017:SF11">
    <property type="entry name" value="ESTERASE_LIPASE_THIOESTERASE DOMAIN-CONTAINING PROTEIN"/>
    <property type="match status" value="1"/>
</dbReference>